<evidence type="ECO:0000313" key="3">
    <source>
        <dbReference type="Proteomes" id="UP001230915"/>
    </source>
</evidence>
<protein>
    <submittedName>
        <fullName evidence="2">NAD(P)-binding domain-containing protein</fullName>
    </submittedName>
</protein>
<evidence type="ECO:0000259" key="1">
    <source>
        <dbReference type="Pfam" id="PF03446"/>
    </source>
</evidence>
<feature type="domain" description="6-phosphogluconate dehydrogenase NADP-binding" evidence="1">
    <location>
        <begin position="4"/>
        <end position="76"/>
    </location>
</feature>
<dbReference type="PANTHER" id="PTHR48079">
    <property type="entry name" value="PROTEIN YEEZ"/>
    <property type="match status" value="1"/>
</dbReference>
<dbReference type="InterPro" id="IPR051783">
    <property type="entry name" value="NAD(P)-dependent_oxidoreduct"/>
</dbReference>
<dbReference type="SUPFAM" id="SSF51735">
    <property type="entry name" value="NAD(P)-binding Rossmann-fold domains"/>
    <property type="match status" value="1"/>
</dbReference>
<gene>
    <name evidence="2" type="ORF">RBU60_01195</name>
</gene>
<keyword evidence="3" id="KW-1185">Reference proteome</keyword>
<proteinExistence type="predicted"/>
<sequence length="268" mass="29653">MKNKIAILGCGWLGFPLAQKLVKEGYDVKGTTTTSGKLEKLEEAGIQSFLISLTEEKVTGNTKDFLSNIETLIIDIPPGLRRNPNEDFVKKMKNFLTEVEKSDVKNVVYVSSTSVFEGDDTIPVFSESDKPNGSSFKAQQLIAVEGLWQNHAAFLSAVVRFGGLVGEDRHPAKYLAGKKNVKNPQAPVNMIAQKDAVELLLQWVKNPVAGIFHGVYPDHPSREVYYSAKAKEKGLATPHFNTKETSKGKQISSKETSKTLDFVFQHRP</sequence>
<dbReference type="InterPro" id="IPR036291">
    <property type="entry name" value="NAD(P)-bd_dom_sf"/>
</dbReference>
<dbReference type="InterPro" id="IPR006115">
    <property type="entry name" value="6PGDH_NADP-bd"/>
</dbReference>
<dbReference type="PANTHER" id="PTHR48079:SF6">
    <property type="entry name" value="NAD(P)-BINDING DOMAIN-CONTAINING PROTEIN-RELATED"/>
    <property type="match status" value="1"/>
</dbReference>
<dbReference type="Pfam" id="PF03446">
    <property type="entry name" value="NAD_binding_2"/>
    <property type="match status" value="1"/>
</dbReference>
<evidence type="ECO:0000313" key="2">
    <source>
        <dbReference type="EMBL" id="MDQ7916175.1"/>
    </source>
</evidence>
<dbReference type="RefSeq" id="WP_308862789.1">
    <property type="nucleotide sequence ID" value="NZ_JAVHUL010000002.1"/>
</dbReference>
<dbReference type="Proteomes" id="UP001230915">
    <property type="component" value="Unassembled WGS sequence"/>
</dbReference>
<organism evidence="2 3">
    <name type="scientific">Mesonia profundi</name>
    <dbReference type="NCBI Taxonomy" id="3070998"/>
    <lineage>
        <taxon>Bacteria</taxon>
        <taxon>Pseudomonadati</taxon>
        <taxon>Bacteroidota</taxon>
        <taxon>Flavobacteriia</taxon>
        <taxon>Flavobacteriales</taxon>
        <taxon>Flavobacteriaceae</taxon>
        <taxon>Mesonia</taxon>
    </lineage>
</organism>
<comment type="caution">
    <text evidence="2">The sequence shown here is derived from an EMBL/GenBank/DDBJ whole genome shotgun (WGS) entry which is preliminary data.</text>
</comment>
<reference evidence="2 3" key="1">
    <citation type="submission" date="2023-08" db="EMBL/GenBank/DDBJ databases">
        <title>Mesonia sp. MT50, isolated from deep-sea sediment of the Mariana Trench.</title>
        <authorList>
            <person name="Fu H."/>
        </authorList>
    </citation>
    <scope>NUCLEOTIDE SEQUENCE [LARGE SCALE GENOMIC DNA]</scope>
    <source>
        <strain evidence="2 3">MT50</strain>
    </source>
</reference>
<dbReference type="Gene3D" id="3.40.50.720">
    <property type="entry name" value="NAD(P)-binding Rossmann-like Domain"/>
    <property type="match status" value="1"/>
</dbReference>
<dbReference type="EMBL" id="JAVHUL010000002">
    <property type="protein sequence ID" value="MDQ7916175.1"/>
    <property type="molecule type" value="Genomic_DNA"/>
</dbReference>
<name>A0ABU0ZXI3_9FLAO</name>
<accession>A0ABU0ZXI3</accession>